<dbReference type="InterPro" id="IPR002092">
    <property type="entry name" value="DNA-dir_Rpol_phage-type"/>
</dbReference>
<evidence type="ECO:0000256" key="5">
    <source>
        <dbReference type="ARBA" id="ARBA00022695"/>
    </source>
</evidence>
<keyword evidence="5 8" id="KW-0548">Nucleotidyltransferase</keyword>
<keyword evidence="11" id="KW-0614">Plasmid</keyword>
<keyword evidence="6 8" id="KW-0804">Transcription</keyword>
<evidence type="ECO:0000259" key="10">
    <source>
        <dbReference type="SMART" id="SM01311"/>
    </source>
</evidence>
<dbReference type="Gene3D" id="1.10.150.20">
    <property type="entry name" value="5' to 3' exonuclease, C-terminal subdomain"/>
    <property type="match status" value="1"/>
</dbReference>
<dbReference type="AlphaFoldDB" id="A0A8H2S9U8"/>
<evidence type="ECO:0000256" key="6">
    <source>
        <dbReference type="ARBA" id="ARBA00023163"/>
    </source>
</evidence>
<feature type="domain" description="DNA-directed RNA polymerase N-terminal" evidence="10">
    <location>
        <begin position="417"/>
        <end position="655"/>
    </location>
</feature>
<evidence type="ECO:0000256" key="4">
    <source>
        <dbReference type="ARBA" id="ARBA00022679"/>
    </source>
</evidence>
<dbReference type="Gene3D" id="1.10.1320.10">
    <property type="entry name" value="DNA-directed RNA polymerase, N-terminal domain"/>
    <property type="match status" value="1"/>
</dbReference>
<geneLocation type="plasmid" evidence="11">
    <name>pLSe</name>
</geneLocation>
<keyword evidence="11" id="KW-0496">Mitochondrion</keyword>
<dbReference type="Pfam" id="PF00940">
    <property type="entry name" value="RNA_pol"/>
    <property type="match status" value="1"/>
</dbReference>
<proteinExistence type="inferred from homology"/>
<reference evidence="11" key="1">
    <citation type="journal article" date="2022" name="Curr. Genet.">
        <title>Horizontal transfer of tRNA genes to mitochondrial plasmids facilitates gene loss from fungal mitochondrial DNA.</title>
        <authorList>
            <person name="Nieuwenhuis M."/>
            <person name="Groeneveld J."/>
            <person name="Aanen D.K."/>
        </authorList>
    </citation>
    <scope>NUCLEOTIDE SEQUENCE</scope>
    <source>
        <plasmid evidence="11">pLSe</plasmid>
    </source>
</reference>
<dbReference type="SUPFAM" id="SSF56672">
    <property type="entry name" value="DNA/RNA polymerases"/>
    <property type="match status" value="1"/>
</dbReference>
<comment type="function">
    <text evidence="8">DNA-dependent RNA polymerase catalyzes the transcription of DNA into RNA using the four ribonucleoside triphosphates as substrates.</text>
</comment>
<organism evidence="11">
    <name type="scientific">Lyophyllum semitale</name>
    <dbReference type="NCBI Taxonomy" id="71895"/>
    <lineage>
        <taxon>Eukaryota</taxon>
        <taxon>Fungi</taxon>
        <taxon>Dikarya</taxon>
        <taxon>Basidiomycota</taxon>
        <taxon>Agaricomycotina</taxon>
        <taxon>Agaricomycetes</taxon>
        <taxon>Agaricomycetidae</taxon>
        <taxon>Agaricales</taxon>
        <taxon>Tricholomatineae</taxon>
        <taxon>Lyophyllaceae</taxon>
        <taxon>Lyophyllum</taxon>
    </lineage>
</organism>
<name>A0A8H2S9U8_9AGAR</name>
<evidence type="ECO:0000256" key="2">
    <source>
        <dbReference type="ARBA" id="ARBA00012418"/>
    </source>
</evidence>
<evidence type="ECO:0000313" key="11">
    <source>
        <dbReference type="EMBL" id="QWO71400.1"/>
    </source>
</evidence>
<dbReference type="SMART" id="SM01311">
    <property type="entry name" value="RPOL_N"/>
    <property type="match status" value="1"/>
</dbReference>
<dbReference type="PANTHER" id="PTHR10102">
    <property type="entry name" value="DNA-DIRECTED RNA POLYMERASE, MITOCHONDRIAL"/>
    <property type="match status" value="1"/>
</dbReference>
<dbReference type="InterPro" id="IPR046950">
    <property type="entry name" value="DNA-dir_Rpol_C_phage-type"/>
</dbReference>
<comment type="similarity">
    <text evidence="1 8">Belongs to the phage and mitochondrial RNA polymerase family.</text>
</comment>
<geneLocation type="mitochondrion" evidence="11"/>
<keyword evidence="4 8" id="KW-0808">Transferase</keyword>
<evidence type="ECO:0000256" key="1">
    <source>
        <dbReference type="ARBA" id="ARBA00009493"/>
    </source>
</evidence>
<dbReference type="InterPro" id="IPR029262">
    <property type="entry name" value="RPOL_N"/>
</dbReference>
<dbReference type="PROSITE" id="PS00900">
    <property type="entry name" value="RNA_POL_PHAGE_1"/>
    <property type="match status" value="1"/>
</dbReference>
<dbReference type="EC" id="2.7.7.6" evidence="2 8"/>
<evidence type="ECO:0000256" key="8">
    <source>
        <dbReference type="RuleBase" id="RU003805"/>
    </source>
</evidence>
<dbReference type="PANTHER" id="PTHR10102:SF0">
    <property type="entry name" value="DNA-DIRECTED RNA POLYMERASE, MITOCHONDRIAL"/>
    <property type="match status" value="1"/>
</dbReference>
<sequence length="1165" mass="136326">MKTNNNQILAMFTLSRETDKNNNKLKHLITSVVKYNKKIDFAQLYETLTHIAEISKITEPTPWNIIRISLNDIEDEDRFPSNAYFNLVDVSIDIFLNEKIYKALGEPIFYNFFKDKKLSSRTVYIFEDISWENIVLLLKLSDLYISGGSSSKRHLISTVQVNLIEFLLALENFNIDLSIIYNSFKEDFFSKSSIDLNKYNHQKNLTDKDFNSKIYSDNKLVSEILDNNNKIKKILSQWLKLKDLEIQQQQENKELINLVDTIERNQMKIKQDELLLLKPILVSKKNHKKKSNLERKDIISNRLEERKIKTEKLIKQLQEMKSKKNEIDEVKKEYFSNDKDVITKFEKNLNKNINSMNKFQQVREFSSNSVRPDVLKQSLIKSIQTPTLEENEKSKALFSYLDFIDDIIKKSNNDPYSTQKNIEFEWINFTKSKIDNFPIKINKNLSYIIKNAEETLDIKKENKSLKRKFSKLYERLGINELLISISIIISQYRWSGFTSIAMRIANEIIFQIYRNEILEKNKIISIKDFGISLGIITEADKLRLGAFFIEIFSTEPTCLFERSYKNENDDTDINDQDLAILVVNEEFSDLLKKDIIVNPNSLPMLCKPNKWDDNNYGGFLMNKLEQKDLITTSTFNKHEVENKTKLYNAINYLNTIKFKINTSLLNYLENEGKYLLDSYYKELESKSAKLHAEITLKIAKSYSKIKIPFYINTFADWRSRIYSYSYYINYQGNDLSSALLNFYEGMPINESGKYFLYLFGANCHNENKISKKSYNLRINWVKNNYDKIINLDPELILKAESKFMFTSFCLTMKELHTNPKNLVYIPVYLDATCSGIQHLAAMLKDLETGSKVNLIPQKISDSVGDIYSDLIGPINEAINKYGRENKGFEIFKTIELNRSHIKQPIMTKVYNVSVVGIANQLRSNFKIIKKENLEYYKVPTKDHKIVHLSNGDVFKIAQILDEQIFISLPSLKGIYTYFKEIIRFLMKLNLPIIWFTPAGLEIRQHYLQSKQNKISISYSKTSRTVILREVLDKLDKNKQVQAIIPNIIHSLDASHLINLINTALDIKFTPIISIHDCFGTHPNNFKQLLYLVKTEFVLLYTKDNFLDSYHNRFLETLKDNQFNVLIETDGKKYIKPIRAKRYLPIKPKLGELDLTKIKKSKYLIA</sequence>
<evidence type="ECO:0000256" key="7">
    <source>
        <dbReference type="ARBA" id="ARBA00048552"/>
    </source>
</evidence>
<dbReference type="InterPro" id="IPR037159">
    <property type="entry name" value="RNA_POL_N_sf"/>
</dbReference>
<accession>A0A8H2S9U8</accession>
<evidence type="ECO:0000256" key="9">
    <source>
        <dbReference type="SAM" id="Coils"/>
    </source>
</evidence>
<keyword evidence="9" id="KW-0175">Coiled coil</keyword>
<dbReference type="GO" id="GO:0034245">
    <property type="term" value="C:mitochondrial DNA-directed RNA polymerase complex"/>
    <property type="evidence" value="ECO:0007669"/>
    <property type="project" value="TreeGrafter"/>
</dbReference>
<dbReference type="InterPro" id="IPR043502">
    <property type="entry name" value="DNA/RNA_pol_sf"/>
</dbReference>
<dbReference type="EMBL" id="MW874135">
    <property type="protein sequence ID" value="QWO71400.1"/>
    <property type="molecule type" value="Genomic_DNA"/>
</dbReference>
<dbReference type="GO" id="GO:0001018">
    <property type="term" value="F:mitochondrial promoter sequence-specific DNA binding"/>
    <property type="evidence" value="ECO:0007669"/>
    <property type="project" value="TreeGrafter"/>
</dbReference>
<dbReference type="GO" id="GO:0003899">
    <property type="term" value="F:DNA-directed RNA polymerase activity"/>
    <property type="evidence" value="ECO:0007669"/>
    <property type="project" value="UniProtKB-EC"/>
</dbReference>
<protein>
    <recommendedName>
        <fullName evidence="2 8">DNA-directed RNA polymerase</fullName>
        <ecNumber evidence="2 8">2.7.7.6</ecNumber>
    </recommendedName>
</protein>
<feature type="coiled-coil region" evidence="9">
    <location>
        <begin position="300"/>
        <end position="333"/>
    </location>
</feature>
<evidence type="ECO:0000256" key="3">
    <source>
        <dbReference type="ARBA" id="ARBA00022478"/>
    </source>
</evidence>
<keyword evidence="3 8" id="KW-0240">DNA-directed RNA polymerase</keyword>
<gene>
    <name evidence="11" type="primary">rpo</name>
</gene>
<comment type="catalytic activity">
    <reaction evidence="7 8">
        <text>RNA(n) + a ribonucleoside 5'-triphosphate = RNA(n+1) + diphosphate</text>
        <dbReference type="Rhea" id="RHEA:21248"/>
        <dbReference type="Rhea" id="RHEA-COMP:14527"/>
        <dbReference type="Rhea" id="RHEA-COMP:17342"/>
        <dbReference type="ChEBI" id="CHEBI:33019"/>
        <dbReference type="ChEBI" id="CHEBI:61557"/>
        <dbReference type="ChEBI" id="CHEBI:140395"/>
        <dbReference type="EC" id="2.7.7.6"/>
    </reaction>
</comment>
<dbReference type="GO" id="GO:0006390">
    <property type="term" value="P:mitochondrial transcription"/>
    <property type="evidence" value="ECO:0007669"/>
    <property type="project" value="TreeGrafter"/>
</dbReference>
<dbReference type="PROSITE" id="PS00489">
    <property type="entry name" value="RNA_POL_PHAGE_2"/>
    <property type="match status" value="1"/>
</dbReference>
<dbReference type="Gene3D" id="1.10.287.280">
    <property type="match status" value="1"/>
</dbReference>